<gene>
    <name evidence="1" type="ORF">GOOTI_271_00050</name>
</gene>
<dbReference type="STRING" id="1108044.GOOTI_271_00050"/>
<dbReference type="Proteomes" id="UP000005038">
    <property type="component" value="Unassembled WGS sequence"/>
</dbReference>
<dbReference type="RefSeq" id="WP_007241309.1">
    <property type="nucleotide sequence ID" value="NZ_BAFB01000271.1"/>
</dbReference>
<evidence type="ECO:0000313" key="1">
    <source>
        <dbReference type="EMBL" id="GAB37157.1"/>
    </source>
</evidence>
<dbReference type="Gene3D" id="3.30.70.100">
    <property type="match status" value="1"/>
</dbReference>
<protein>
    <recommendedName>
        <fullName evidence="3">ABM domain-containing protein</fullName>
    </recommendedName>
</protein>
<accession>H5TUJ9</accession>
<reference evidence="1" key="1">
    <citation type="submission" date="2012-02" db="EMBL/GenBank/DDBJ databases">
        <title>Whole genome shotgun sequence of Gordonia otitidis NBRC 100426.</title>
        <authorList>
            <person name="Yoshida I."/>
            <person name="Hosoyama A."/>
            <person name="Tsuchikane K."/>
            <person name="Katsumata H."/>
            <person name="Yamazaki S."/>
            <person name="Fujita N."/>
        </authorList>
    </citation>
    <scope>NUCLEOTIDE SEQUENCE [LARGE SCALE GENOMIC DNA]</scope>
    <source>
        <strain evidence="1">NBRC 100426</strain>
    </source>
</reference>
<dbReference type="AlphaFoldDB" id="H5TUJ9"/>
<organism evidence="1 2">
    <name type="scientific">Gordonia otitidis (strain DSM 44809 / CCUG 52243 / JCM 12355 / NBRC 100426 / IFM 10032)</name>
    <dbReference type="NCBI Taxonomy" id="1108044"/>
    <lineage>
        <taxon>Bacteria</taxon>
        <taxon>Bacillati</taxon>
        <taxon>Actinomycetota</taxon>
        <taxon>Actinomycetes</taxon>
        <taxon>Mycobacteriales</taxon>
        <taxon>Gordoniaceae</taxon>
        <taxon>Gordonia</taxon>
    </lineage>
</organism>
<comment type="caution">
    <text evidence="1">The sequence shown here is derived from an EMBL/GenBank/DDBJ whole genome shotgun (WGS) entry which is preliminary data.</text>
</comment>
<dbReference type="EMBL" id="BAFB01000271">
    <property type="protein sequence ID" value="GAB37157.1"/>
    <property type="molecule type" value="Genomic_DNA"/>
</dbReference>
<keyword evidence="2" id="KW-1185">Reference proteome</keyword>
<name>H5TUJ9_GORO1</name>
<dbReference type="InterPro" id="IPR011008">
    <property type="entry name" value="Dimeric_a/b-barrel"/>
</dbReference>
<evidence type="ECO:0008006" key="3">
    <source>
        <dbReference type="Google" id="ProtNLM"/>
    </source>
</evidence>
<sequence length="100" mass="10546">MSVTKGLLVRFDALPGKEDEVKDFLDSGRALVEGEQATTAWFAIRLGPTSFGIFDVFPDDAGRDAHLSGPVAVALGENAGALFSEPTIEKLDVLASKLPA</sequence>
<proteinExistence type="predicted"/>
<dbReference type="SUPFAM" id="SSF54909">
    <property type="entry name" value="Dimeric alpha+beta barrel"/>
    <property type="match status" value="1"/>
</dbReference>
<dbReference type="OrthoDB" id="9804891at2"/>
<evidence type="ECO:0000313" key="2">
    <source>
        <dbReference type="Proteomes" id="UP000005038"/>
    </source>
</evidence>